<keyword evidence="8 11" id="KW-0288">FMN</keyword>
<protein>
    <recommendedName>
        <fullName evidence="5 11">Dihydroorotate dehydrogenase (fumarate)</fullName>
        <ecNumber evidence="11">1.3.98.1</ecNumber>
    </recommendedName>
    <alternativeName>
        <fullName evidence="11">Dihydroorotate oxidase</fullName>
    </alternativeName>
</protein>
<dbReference type="GeneID" id="19326929"/>
<accession>R8BFY1</accession>
<dbReference type="UniPathway" id="UPA00070"/>
<dbReference type="SUPFAM" id="SSF51395">
    <property type="entry name" value="FMN-linked oxidoreductases"/>
    <property type="match status" value="1"/>
</dbReference>
<dbReference type="InterPro" id="IPR005720">
    <property type="entry name" value="Dihydroorotate_DH_cat"/>
</dbReference>
<comment type="pathway">
    <text evidence="3 11">Pyrimidine metabolism; UMP biosynthesis via de novo pathway.</text>
</comment>
<dbReference type="CDD" id="cd04741">
    <property type="entry name" value="DHOD_1A_like"/>
    <property type="match status" value="1"/>
</dbReference>
<dbReference type="AlphaFoldDB" id="R8BFY1"/>
<evidence type="ECO:0000256" key="9">
    <source>
        <dbReference type="ARBA" id="ARBA00022975"/>
    </source>
</evidence>
<evidence type="ECO:0000256" key="11">
    <source>
        <dbReference type="RuleBase" id="RU364042"/>
    </source>
</evidence>
<dbReference type="InterPro" id="IPR023359">
    <property type="entry name" value="Dihydro_DH_chainA_dom2"/>
</dbReference>
<dbReference type="InterPro" id="IPR033886">
    <property type="entry name" value="DHOD_1A"/>
</dbReference>
<evidence type="ECO:0000256" key="6">
    <source>
        <dbReference type="ARBA" id="ARBA00022490"/>
    </source>
</evidence>
<dbReference type="InterPro" id="IPR050074">
    <property type="entry name" value="DHO_dehydrogenase"/>
</dbReference>
<feature type="domain" description="Dihydroorotate dehydrogenase catalytic" evidence="12">
    <location>
        <begin position="70"/>
        <end position="338"/>
    </location>
</feature>
<evidence type="ECO:0000313" key="13">
    <source>
        <dbReference type="EMBL" id="EON98203.1"/>
    </source>
</evidence>
<dbReference type="GO" id="GO:1990663">
    <property type="term" value="F:dihydroorotate dehydrogenase (fumarate) activity"/>
    <property type="evidence" value="ECO:0007669"/>
    <property type="project" value="UniProtKB-EC"/>
</dbReference>
<comment type="cofactor">
    <cofactor evidence="1 11">
        <name>FMN</name>
        <dbReference type="ChEBI" id="CHEBI:58210"/>
    </cofactor>
</comment>
<evidence type="ECO:0000256" key="5">
    <source>
        <dbReference type="ARBA" id="ARBA00021374"/>
    </source>
</evidence>
<dbReference type="EMBL" id="KB933229">
    <property type="protein sequence ID" value="EON98203.1"/>
    <property type="molecule type" value="Genomic_DNA"/>
</dbReference>
<keyword evidence="6 11" id="KW-0963">Cytoplasm</keyword>
<organism evidence="13 14">
    <name type="scientific">Phaeoacremonium minimum (strain UCR-PA7)</name>
    <name type="common">Esca disease fungus</name>
    <name type="synonym">Togninia minima</name>
    <dbReference type="NCBI Taxonomy" id="1286976"/>
    <lineage>
        <taxon>Eukaryota</taxon>
        <taxon>Fungi</taxon>
        <taxon>Dikarya</taxon>
        <taxon>Ascomycota</taxon>
        <taxon>Pezizomycotina</taxon>
        <taxon>Sordariomycetes</taxon>
        <taxon>Sordariomycetidae</taxon>
        <taxon>Togniniales</taxon>
        <taxon>Togniniaceae</taxon>
        <taxon>Phaeoacremonium</taxon>
    </lineage>
</organism>
<evidence type="ECO:0000256" key="1">
    <source>
        <dbReference type="ARBA" id="ARBA00001917"/>
    </source>
</evidence>
<dbReference type="GO" id="GO:0005737">
    <property type="term" value="C:cytoplasm"/>
    <property type="evidence" value="ECO:0007669"/>
    <property type="project" value="UniProtKB-SubCell"/>
</dbReference>
<keyword evidence="10 11" id="KW-0560">Oxidoreductase</keyword>
<gene>
    <name evidence="13" type="ORF">UCRPA7_6289</name>
</gene>
<evidence type="ECO:0000256" key="3">
    <source>
        <dbReference type="ARBA" id="ARBA00004725"/>
    </source>
</evidence>
<evidence type="ECO:0000256" key="2">
    <source>
        <dbReference type="ARBA" id="ARBA00004496"/>
    </source>
</evidence>
<comment type="subunit">
    <text evidence="11">Homodimer.</text>
</comment>
<comment type="function">
    <text evidence="11">Catalyzes the conversion of dihydroorotate to orotate with fumarate as the electron acceptor.</text>
</comment>
<reference evidence="14" key="1">
    <citation type="journal article" date="2013" name="Genome Announc.">
        <title>Draft genome sequence of the ascomycete Phaeoacremonium aleophilum strain UCR-PA7, a causal agent of the esca disease complex in grapevines.</title>
        <authorList>
            <person name="Blanco-Ulate B."/>
            <person name="Rolshausen P."/>
            <person name="Cantu D."/>
        </authorList>
    </citation>
    <scope>NUCLEOTIDE SEQUENCE [LARGE SCALE GENOMIC DNA]</scope>
    <source>
        <strain evidence="14">UCR-PA7</strain>
    </source>
</reference>
<dbReference type="Gene3D" id="3.20.20.70">
    <property type="entry name" value="Aldolase class I"/>
    <property type="match status" value="1"/>
</dbReference>
<comment type="similarity">
    <text evidence="4 11">Belongs to the dihydroorotate dehydrogenase family. Type 1 subfamily.</text>
</comment>
<proteinExistence type="inferred from homology"/>
<keyword evidence="14" id="KW-1185">Reference proteome</keyword>
<dbReference type="OrthoDB" id="14784at2759"/>
<sequence length="341" mass="35265">MAPPPSLDIVPPLINSANPWATTVDDLQALYDCSATGAVTTRTSLINGFPHDPAKHQYLLYDTATHKSEQDQTRLSGLESASLNNLGYSPHNLEAYLGFIKTIAGKLPSDAPTKKGFLVSVTGSPEDVVGCYKLISSAQAEVPFPLAMEINLSCPNIPGKPPPAYNGKALLDYLLALKEVASDASLTRIPFGLKTPPYTQSTEYTALIGALVESAAADSSGICPVSFITATNTLGSCVVISPPDGSSSVQPVLPGTGIGGMAGAPLHPLALGNVLTIRKMLDENKDALGHIQVIGIGGVLDADGYRRMKGVGASVVGVGTGLGLKGVGIFAEIEKGLGSSW</sequence>
<dbReference type="PANTHER" id="PTHR48109:SF1">
    <property type="entry name" value="DIHYDROOROTATE DEHYDROGENASE (FUMARATE)"/>
    <property type="match status" value="1"/>
</dbReference>
<dbReference type="InterPro" id="IPR013785">
    <property type="entry name" value="Aldolase_TIM"/>
</dbReference>
<evidence type="ECO:0000259" key="12">
    <source>
        <dbReference type="Pfam" id="PF01180"/>
    </source>
</evidence>
<evidence type="ECO:0000256" key="8">
    <source>
        <dbReference type="ARBA" id="ARBA00022643"/>
    </source>
</evidence>
<dbReference type="HOGENOM" id="CLU_036010_0_0_1"/>
<dbReference type="EC" id="1.3.98.1" evidence="11"/>
<dbReference type="eggNOG" id="KOG1436">
    <property type="taxonomic scope" value="Eukaryota"/>
</dbReference>
<evidence type="ECO:0000256" key="10">
    <source>
        <dbReference type="ARBA" id="ARBA00023002"/>
    </source>
</evidence>
<dbReference type="Proteomes" id="UP000014074">
    <property type="component" value="Unassembled WGS sequence"/>
</dbReference>
<comment type="catalytic activity">
    <reaction evidence="11">
        <text>(S)-dihydroorotate + fumarate = orotate + succinate</text>
        <dbReference type="Rhea" id="RHEA:30059"/>
        <dbReference type="ChEBI" id="CHEBI:29806"/>
        <dbReference type="ChEBI" id="CHEBI:30031"/>
        <dbReference type="ChEBI" id="CHEBI:30839"/>
        <dbReference type="ChEBI" id="CHEBI:30864"/>
        <dbReference type="EC" id="1.3.98.1"/>
    </reaction>
</comment>
<evidence type="ECO:0000313" key="14">
    <source>
        <dbReference type="Proteomes" id="UP000014074"/>
    </source>
</evidence>
<evidence type="ECO:0000256" key="7">
    <source>
        <dbReference type="ARBA" id="ARBA00022630"/>
    </source>
</evidence>
<dbReference type="GO" id="GO:0006207">
    <property type="term" value="P:'de novo' pyrimidine nucleobase biosynthetic process"/>
    <property type="evidence" value="ECO:0007669"/>
    <property type="project" value="TreeGrafter"/>
</dbReference>
<keyword evidence="9 11" id="KW-0665">Pyrimidine biosynthesis</keyword>
<dbReference type="KEGG" id="tmn:UCRPA7_6289"/>
<name>R8BFY1_PHAM7</name>
<dbReference type="Gene3D" id="2.30.26.10">
    <property type="entry name" value="Dihydroorotate Dehydrogenase A, chain A, domain 2"/>
    <property type="match status" value="1"/>
</dbReference>
<dbReference type="GO" id="GO:0044205">
    <property type="term" value="P:'de novo' UMP biosynthetic process"/>
    <property type="evidence" value="ECO:0007669"/>
    <property type="project" value="UniProtKB-UniPathway"/>
</dbReference>
<comment type="subcellular location">
    <subcellularLocation>
        <location evidence="2 11">Cytoplasm</location>
    </subcellularLocation>
</comment>
<evidence type="ECO:0000256" key="4">
    <source>
        <dbReference type="ARBA" id="ARBA00008008"/>
    </source>
</evidence>
<dbReference type="PANTHER" id="PTHR48109">
    <property type="entry name" value="DIHYDROOROTATE DEHYDROGENASE (QUINONE), MITOCHONDRIAL-RELATED"/>
    <property type="match status" value="1"/>
</dbReference>
<dbReference type="RefSeq" id="XP_007917020.1">
    <property type="nucleotide sequence ID" value="XM_007918829.1"/>
</dbReference>
<keyword evidence="7 11" id="KW-0285">Flavoprotein</keyword>
<dbReference type="Pfam" id="PF01180">
    <property type="entry name" value="DHO_dh"/>
    <property type="match status" value="1"/>
</dbReference>